<dbReference type="GO" id="GO:0000976">
    <property type="term" value="F:transcription cis-regulatory region binding"/>
    <property type="evidence" value="ECO:0007669"/>
    <property type="project" value="TreeGrafter"/>
</dbReference>
<dbReference type="SUPFAM" id="SSF46785">
    <property type="entry name" value="Winged helix' DNA-binding domain"/>
    <property type="match status" value="2"/>
</dbReference>
<sequence>MAADLLRHLHVFDVVAECGGIRPSSGAMVRTPATVTRAIAKLERMLEVPLFERSSHGLRLTAAGGVTWARARRIRAELAQVHRQASAYGPVAGLPALYNERRLALAVSLAQLGRMPQVARNAQISQPAVSQGITHLEADLGQQIFVRGVARMAPTEQGGRWVQRFARVLEELEGLRQDLGKFALPKW</sequence>
<dbReference type="InterPro" id="IPR036390">
    <property type="entry name" value="WH_DNA-bd_sf"/>
</dbReference>
<dbReference type="InterPro" id="IPR036388">
    <property type="entry name" value="WH-like_DNA-bd_sf"/>
</dbReference>
<keyword evidence="2" id="KW-0805">Transcription regulation</keyword>
<evidence type="ECO:0000313" key="6">
    <source>
        <dbReference type="Proteomes" id="UP000439986"/>
    </source>
</evidence>
<reference evidence="5 6" key="1">
    <citation type="submission" date="2019-11" db="EMBL/GenBank/DDBJ databases">
        <title>Novel species isolated from a subtropical stream in China.</title>
        <authorList>
            <person name="Lu H."/>
        </authorList>
    </citation>
    <scope>NUCLEOTIDE SEQUENCE [LARGE SCALE GENOMIC DNA]</scope>
    <source>
        <strain evidence="5 6">FT26W</strain>
    </source>
</reference>
<dbReference type="PANTHER" id="PTHR30126:SF98">
    <property type="entry name" value="HTH-TYPE TRANSCRIPTIONAL ACTIVATOR BAUR"/>
    <property type="match status" value="1"/>
</dbReference>
<evidence type="ECO:0000259" key="4">
    <source>
        <dbReference type="PROSITE" id="PS50931"/>
    </source>
</evidence>
<dbReference type="Pfam" id="PF00126">
    <property type="entry name" value="HTH_1"/>
    <property type="match status" value="2"/>
</dbReference>
<feature type="domain" description="HTH lysR-type" evidence="4">
    <location>
        <begin position="98"/>
        <end position="155"/>
    </location>
</feature>
<evidence type="ECO:0000256" key="2">
    <source>
        <dbReference type="ARBA" id="ARBA00023015"/>
    </source>
</evidence>
<evidence type="ECO:0000256" key="3">
    <source>
        <dbReference type="ARBA" id="ARBA00023163"/>
    </source>
</evidence>
<comment type="caution">
    <text evidence="5">The sequence shown here is derived from an EMBL/GenBank/DDBJ whole genome shotgun (WGS) entry which is preliminary data.</text>
</comment>
<dbReference type="Gene3D" id="1.10.10.10">
    <property type="entry name" value="Winged helix-like DNA-binding domain superfamily/Winged helix DNA-binding domain"/>
    <property type="match status" value="2"/>
</dbReference>
<proteinExistence type="inferred from homology"/>
<dbReference type="AlphaFoldDB" id="A0A844DC28"/>
<dbReference type="PRINTS" id="PR00039">
    <property type="entry name" value="HTHLYSR"/>
</dbReference>
<dbReference type="InterPro" id="IPR000847">
    <property type="entry name" value="LysR_HTH_N"/>
</dbReference>
<comment type="similarity">
    <text evidence="1">Belongs to the LysR transcriptional regulatory family.</text>
</comment>
<dbReference type="PANTHER" id="PTHR30126">
    <property type="entry name" value="HTH-TYPE TRANSCRIPTIONAL REGULATOR"/>
    <property type="match status" value="1"/>
</dbReference>
<dbReference type="GO" id="GO:0003700">
    <property type="term" value="F:DNA-binding transcription factor activity"/>
    <property type="evidence" value="ECO:0007669"/>
    <property type="project" value="InterPro"/>
</dbReference>
<feature type="domain" description="HTH lysR-type" evidence="4">
    <location>
        <begin position="4"/>
        <end position="61"/>
    </location>
</feature>
<organism evidence="5 6">
    <name type="scientific">Duganella aquatilis</name>
    <dbReference type="NCBI Taxonomy" id="2666082"/>
    <lineage>
        <taxon>Bacteria</taxon>
        <taxon>Pseudomonadati</taxon>
        <taxon>Pseudomonadota</taxon>
        <taxon>Betaproteobacteria</taxon>
        <taxon>Burkholderiales</taxon>
        <taxon>Oxalobacteraceae</taxon>
        <taxon>Telluria group</taxon>
        <taxon>Duganella</taxon>
    </lineage>
</organism>
<keyword evidence="6" id="KW-1185">Reference proteome</keyword>
<dbReference type="EMBL" id="WKJL01000017">
    <property type="protein sequence ID" value="MRW86522.1"/>
    <property type="molecule type" value="Genomic_DNA"/>
</dbReference>
<evidence type="ECO:0000313" key="5">
    <source>
        <dbReference type="EMBL" id="MRW86522.1"/>
    </source>
</evidence>
<accession>A0A844DC28</accession>
<name>A0A844DC28_9BURK</name>
<evidence type="ECO:0000256" key="1">
    <source>
        <dbReference type="ARBA" id="ARBA00009437"/>
    </source>
</evidence>
<dbReference type="PROSITE" id="PS50931">
    <property type="entry name" value="HTH_LYSR"/>
    <property type="match status" value="2"/>
</dbReference>
<keyword evidence="3" id="KW-0804">Transcription</keyword>
<protein>
    <submittedName>
        <fullName evidence="5">LysR family transcriptional regulator</fullName>
    </submittedName>
</protein>
<dbReference type="Proteomes" id="UP000439986">
    <property type="component" value="Unassembled WGS sequence"/>
</dbReference>
<gene>
    <name evidence="5" type="ORF">GJ698_20845</name>
</gene>
<dbReference type="RefSeq" id="WP_154359780.1">
    <property type="nucleotide sequence ID" value="NZ_WKJL01000017.1"/>
</dbReference>